<organism evidence="1">
    <name type="scientific">marine metagenome</name>
    <dbReference type="NCBI Taxonomy" id="408172"/>
    <lineage>
        <taxon>unclassified sequences</taxon>
        <taxon>metagenomes</taxon>
        <taxon>ecological metagenomes</taxon>
    </lineage>
</organism>
<gene>
    <name evidence="1" type="ORF">METZ01_LOCUS245703</name>
</gene>
<dbReference type="Gene3D" id="3.40.190.10">
    <property type="entry name" value="Periplasmic binding protein-like II"/>
    <property type="match status" value="1"/>
</dbReference>
<accession>A0A382I0I7</accession>
<sequence>MMLAMRTIRNGAILVAAGMLLTALPSPATDTLPTSDELVVVTSGDLPAMSNVSASALARRAVLRAFLKQHPNYEFKPFVMPKIQGHAFDTGPLMGISSGNPPHAIYVNFRQSATYINHGFLEPLEVLLARVLSADERVRQSAAGAFLADPSQVEIDAARDSI</sequence>
<proteinExistence type="predicted"/>
<dbReference type="AlphaFoldDB" id="A0A382I0I7"/>
<reference evidence="1" key="1">
    <citation type="submission" date="2018-05" db="EMBL/GenBank/DDBJ databases">
        <authorList>
            <person name="Lanie J.A."/>
            <person name="Ng W.-L."/>
            <person name="Kazmierczak K.M."/>
            <person name="Andrzejewski T.M."/>
            <person name="Davidsen T.M."/>
            <person name="Wayne K.J."/>
            <person name="Tettelin H."/>
            <person name="Glass J.I."/>
            <person name="Rusch D."/>
            <person name="Podicherti R."/>
            <person name="Tsui H.-C.T."/>
            <person name="Winkler M.E."/>
        </authorList>
    </citation>
    <scope>NUCLEOTIDE SEQUENCE</scope>
</reference>
<dbReference type="EMBL" id="UINC01064309">
    <property type="protein sequence ID" value="SVB92849.1"/>
    <property type="molecule type" value="Genomic_DNA"/>
</dbReference>
<evidence type="ECO:0000313" key="1">
    <source>
        <dbReference type="EMBL" id="SVB92849.1"/>
    </source>
</evidence>
<feature type="non-terminal residue" evidence="1">
    <location>
        <position position="162"/>
    </location>
</feature>
<protein>
    <submittedName>
        <fullName evidence="1">Uncharacterized protein</fullName>
    </submittedName>
</protein>
<name>A0A382I0I7_9ZZZZ</name>